<dbReference type="InterPro" id="IPR013901">
    <property type="entry name" value="Anthrone_oxy"/>
</dbReference>
<feature type="transmembrane region" description="Helical" evidence="1">
    <location>
        <begin position="6"/>
        <end position="31"/>
    </location>
</feature>
<comment type="caution">
    <text evidence="2">The sequence shown here is derived from an EMBL/GenBank/DDBJ whole genome shotgun (WGS) entry which is preliminary data.</text>
</comment>
<name>A0A4R7J5V3_9ACTN</name>
<dbReference type="AlphaFoldDB" id="A0A4R7J5V3"/>
<organism evidence="2 3">
    <name type="scientific">Naumannella halotolerans</name>
    <dbReference type="NCBI Taxonomy" id="993414"/>
    <lineage>
        <taxon>Bacteria</taxon>
        <taxon>Bacillati</taxon>
        <taxon>Actinomycetota</taxon>
        <taxon>Actinomycetes</taxon>
        <taxon>Propionibacteriales</taxon>
        <taxon>Propionibacteriaceae</taxon>
        <taxon>Naumannella</taxon>
    </lineage>
</organism>
<protein>
    <submittedName>
        <fullName evidence="2">Uncharacterized protein DUF1772</fullName>
    </submittedName>
</protein>
<keyword evidence="1" id="KW-0472">Membrane</keyword>
<feature type="transmembrane region" description="Helical" evidence="1">
    <location>
        <begin position="81"/>
        <end position="103"/>
    </location>
</feature>
<dbReference type="OrthoDB" id="4412667at2"/>
<accession>A0A4R7J5V3</accession>
<dbReference type="RefSeq" id="WP_133753333.1">
    <property type="nucleotide sequence ID" value="NZ_SOAW01000001.1"/>
</dbReference>
<feature type="transmembrane region" description="Helical" evidence="1">
    <location>
        <begin position="51"/>
        <end position="75"/>
    </location>
</feature>
<gene>
    <name evidence="2" type="ORF">CLV29_0317</name>
</gene>
<evidence type="ECO:0000313" key="2">
    <source>
        <dbReference type="EMBL" id="TDT32730.1"/>
    </source>
</evidence>
<feature type="transmembrane region" description="Helical" evidence="1">
    <location>
        <begin position="138"/>
        <end position="156"/>
    </location>
</feature>
<reference evidence="2 3" key="1">
    <citation type="submission" date="2019-03" db="EMBL/GenBank/DDBJ databases">
        <title>Genomic Encyclopedia of Archaeal and Bacterial Type Strains, Phase II (KMG-II): from individual species to whole genera.</title>
        <authorList>
            <person name="Goeker M."/>
        </authorList>
    </citation>
    <scope>NUCLEOTIDE SEQUENCE [LARGE SCALE GENOMIC DNA]</scope>
    <source>
        <strain evidence="2 3">DSM 24323</strain>
    </source>
</reference>
<keyword evidence="3" id="KW-1185">Reference proteome</keyword>
<evidence type="ECO:0000313" key="3">
    <source>
        <dbReference type="Proteomes" id="UP000295371"/>
    </source>
</evidence>
<sequence>MIGVFATGLLGAMAIVITGFVACTEFGSYAFVHPVLRRLPEKQWLQVEQGLLGTFGKVMPIGMIISVILAIVLLVDAWGGPVLGVVMTGLATICFVVTVLCTVRVNVPINLATARIPMDRPPADWRAMRARWEVFQALRSWLMLGGFAAITVAVVSA</sequence>
<dbReference type="Proteomes" id="UP000295371">
    <property type="component" value="Unassembled WGS sequence"/>
</dbReference>
<keyword evidence="1" id="KW-0812">Transmembrane</keyword>
<proteinExistence type="predicted"/>
<dbReference type="Pfam" id="PF08592">
    <property type="entry name" value="Anthrone_oxy"/>
    <property type="match status" value="1"/>
</dbReference>
<keyword evidence="1" id="KW-1133">Transmembrane helix</keyword>
<evidence type="ECO:0000256" key="1">
    <source>
        <dbReference type="SAM" id="Phobius"/>
    </source>
</evidence>
<dbReference type="EMBL" id="SOAW01000001">
    <property type="protein sequence ID" value="TDT32730.1"/>
    <property type="molecule type" value="Genomic_DNA"/>
</dbReference>